<dbReference type="Gene3D" id="1.20.1260.10">
    <property type="match status" value="1"/>
</dbReference>
<dbReference type="Pfam" id="PF13628">
    <property type="entry name" value="DUF4142"/>
    <property type="match status" value="1"/>
</dbReference>
<evidence type="ECO:0000259" key="2">
    <source>
        <dbReference type="Pfam" id="PF13628"/>
    </source>
</evidence>
<comment type="caution">
    <text evidence="3">The sequence shown here is derived from an EMBL/GenBank/DDBJ whole genome shotgun (WGS) entry which is preliminary data.</text>
</comment>
<accession>A0ABT8R193</accession>
<dbReference type="RefSeq" id="WP_302035958.1">
    <property type="nucleotide sequence ID" value="NZ_JAUKPO010000001.1"/>
</dbReference>
<evidence type="ECO:0000256" key="1">
    <source>
        <dbReference type="SAM" id="SignalP"/>
    </source>
</evidence>
<keyword evidence="1" id="KW-0732">Signal</keyword>
<dbReference type="PROSITE" id="PS51257">
    <property type="entry name" value="PROKAR_LIPOPROTEIN"/>
    <property type="match status" value="1"/>
</dbReference>
<gene>
    <name evidence="3" type="ORF">Q0590_02825</name>
</gene>
<evidence type="ECO:0000313" key="4">
    <source>
        <dbReference type="Proteomes" id="UP001168528"/>
    </source>
</evidence>
<dbReference type="InterPro" id="IPR012347">
    <property type="entry name" value="Ferritin-like"/>
</dbReference>
<feature type="signal peptide" evidence="1">
    <location>
        <begin position="1"/>
        <end position="19"/>
    </location>
</feature>
<dbReference type="Proteomes" id="UP001168528">
    <property type="component" value="Unassembled WGS sequence"/>
</dbReference>
<sequence>MRKIKQYLWVYLLAIGAMAAGCTEEVEPVKIRSDQDFVDYAAHTTIFKVQASRLGIQVAAGNDVKVLGQEMFDYYTAANNELEQIGAENGFSVPVSLDNERQRLYNELDRLWGQDFDKRYLAEMQKMYQENIKWYEEATSKVKNNVLKNWASKSLQEMRVQQADIQQVVSRMGS</sequence>
<dbReference type="PANTHER" id="PTHR38593">
    <property type="entry name" value="BLR2558 PROTEIN"/>
    <property type="match status" value="1"/>
</dbReference>
<keyword evidence="4" id="KW-1185">Reference proteome</keyword>
<feature type="domain" description="DUF4142" evidence="2">
    <location>
        <begin position="33"/>
        <end position="167"/>
    </location>
</feature>
<reference evidence="3" key="1">
    <citation type="submission" date="2023-07" db="EMBL/GenBank/DDBJ databases">
        <title>The genome sequence of Rhodocytophaga aerolata KACC 12507.</title>
        <authorList>
            <person name="Zhang X."/>
        </authorList>
    </citation>
    <scope>NUCLEOTIDE SEQUENCE</scope>
    <source>
        <strain evidence="3">KACC 12507</strain>
    </source>
</reference>
<protein>
    <submittedName>
        <fullName evidence="3">DUF4142 domain-containing protein</fullName>
    </submittedName>
</protein>
<name>A0ABT8R193_9BACT</name>
<dbReference type="InterPro" id="IPR025419">
    <property type="entry name" value="DUF4142"/>
</dbReference>
<evidence type="ECO:0000313" key="3">
    <source>
        <dbReference type="EMBL" id="MDO1445164.1"/>
    </source>
</evidence>
<dbReference type="EMBL" id="JAUKPO010000001">
    <property type="protein sequence ID" value="MDO1445164.1"/>
    <property type="molecule type" value="Genomic_DNA"/>
</dbReference>
<dbReference type="PANTHER" id="PTHR38593:SF1">
    <property type="entry name" value="BLR2558 PROTEIN"/>
    <property type="match status" value="1"/>
</dbReference>
<organism evidence="3 4">
    <name type="scientific">Rhodocytophaga aerolata</name>
    <dbReference type="NCBI Taxonomy" id="455078"/>
    <lineage>
        <taxon>Bacteria</taxon>
        <taxon>Pseudomonadati</taxon>
        <taxon>Bacteroidota</taxon>
        <taxon>Cytophagia</taxon>
        <taxon>Cytophagales</taxon>
        <taxon>Rhodocytophagaceae</taxon>
        <taxon>Rhodocytophaga</taxon>
    </lineage>
</organism>
<proteinExistence type="predicted"/>
<feature type="chain" id="PRO_5046470158" evidence="1">
    <location>
        <begin position="20"/>
        <end position="174"/>
    </location>
</feature>